<protein>
    <submittedName>
        <fullName evidence="3">J domain-containing protein</fullName>
    </submittedName>
</protein>
<feature type="region of interest" description="Disordered" evidence="1">
    <location>
        <begin position="216"/>
        <end position="277"/>
    </location>
</feature>
<dbReference type="PANTHER" id="PTHR45496">
    <property type="entry name" value="CHAPERONE DNAJ-DOMAIN SUPERFAMILY PROTEIN"/>
    <property type="match status" value="1"/>
</dbReference>
<dbReference type="InterPro" id="IPR053052">
    <property type="entry name" value="Imprinting_Balance_Reg"/>
</dbReference>
<evidence type="ECO:0000259" key="2">
    <source>
        <dbReference type="PROSITE" id="PS50076"/>
    </source>
</evidence>
<feature type="compositionally biased region" description="Basic and acidic residues" evidence="1">
    <location>
        <begin position="220"/>
        <end position="229"/>
    </location>
</feature>
<accession>A0AAD8IVL1</accession>
<dbReference type="PANTHER" id="PTHR45496:SF12">
    <property type="entry name" value="J DOMAIN-CONTAINING PROTEIN"/>
    <property type="match status" value="1"/>
</dbReference>
<feature type="compositionally biased region" description="Basic and acidic residues" evidence="1">
    <location>
        <begin position="258"/>
        <end position="270"/>
    </location>
</feature>
<feature type="domain" description="J" evidence="2">
    <location>
        <begin position="65"/>
        <end position="130"/>
    </location>
</feature>
<keyword evidence="4" id="KW-1185">Reference proteome</keyword>
<evidence type="ECO:0000256" key="1">
    <source>
        <dbReference type="SAM" id="MobiDB-lite"/>
    </source>
</evidence>
<dbReference type="Proteomes" id="UP001237642">
    <property type="component" value="Unassembled WGS sequence"/>
</dbReference>
<reference evidence="3" key="2">
    <citation type="submission" date="2023-05" db="EMBL/GenBank/DDBJ databases">
        <authorList>
            <person name="Schelkunov M.I."/>
        </authorList>
    </citation>
    <scope>NUCLEOTIDE SEQUENCE</scope>
    <source>
        <strain evidence="3">Hsosn_3</strain>
        <tissue evidence="3">Leaf</tissue>
    </source>
</reference>
<comment type="caution">
    <text evidence="3">The sequence shown here is derived from an EMBL/GenBank/DDBJ whole genome shotgun (WGS) entry which is preliminary data.</text>
</comment>
<evidence type="ECO:0000313" key="3">
    <source>
        <dbReference type="EMBL" id="KAK1392003.1"/>
    </source>
</evidence>
<dbReference type="SUPFAM" id="SSF46565">
    <property type="entry name" value="Chaperone J-domain"/>
    <property type="match status" value="1"/>
</dbReference>
<evidence type="ECO:0000313" key="4">
    <source>
        <dbReference type="Proteomes" id="UP001237642"/>
    </source>
</evidence>
<dbReference type="SMART" id="SM00271">
    <property type="entry name" value="DnaJ"/>
    <property type="match status" value="1"/>
</dbReference>
<dbReference type="Pfam" id="PF00226">
    <property type="entry name" value="DnaJ"/>
    <property type="match status" value="1"/>
</dbReference>
<proteinExistence type="predicted"/>
<sequence>MNGPAPDPLLEAAVLYLSRRNFERCRSYAVKAQSSPALVTDATKILAISDTLAAGETRISETLIDWYAILHVYKYSQDTHLINQQFKKLSLLLYPQENKYPFAKEAFKLVCEAGSVLTNETKKSQFDHDLQVYETRIDESFWTICPYCYVMYEYVRVYEDCCLLCQNVKCGRGFHGFEVEAPPLDVVENGVYKCMGFFPLGFDGGKSEGKWNPFSPLVGVKRDDREEKGGGSGLGNEGDFIDLSDESDGLEDGGGGKSGDDQGGRRREVGGDDCFGGSVMKRRKKSVPINANKLMGKGPRARRMENVGQEGLDLNARAGEDNAGGNSNGNEVPGVGGVEMGNGADFDAGVELLAGDDDIFVSFPDCF</sequence>
<dbReference type="AlphaFoldDB" id="A0AAD8IVL1"/>
<dbReference type="PROSITE" id="PS50076">
    <property type="entry name" value="DNAJ_2"/>
    <property type="match status" value="1"/>
</dbReference>
<dbReference type="InterPro" id="IPR036869">
    <property type="entry name" value="J_dom_sf"/>
</dbReference>
<dbReference type="EMBL" id="JAUIZM010000003">
    <property type="protein sequence ID" value="KAK1392003.1"/>
    <property type="molecule type" value="Genomic_DNA"/>
</dbReference>
<dbReference type="Gene3D" id="1.10.287.110">
    <property type="entry name" value="DnaJ domain"/>
    <property type="match status" value="1"/>
</dbReference>
<gene>
    <name evidence="3" type="ORF">POM88_011059</name>
</gene>
<feature type="compositionally biased region" description="Acidic residues" evidence="1">
    <location>
        <begin position="239"/>
        <end position="251"/>
    </location>
</feature>
<dbReference type="InterPro" id="IPR001623">
    <property type="entry name" value="DnaJ_domain"/>
</dbReference>
<organism evidence="3 4">
    <name type="scientific">Heracleum sosnowskyi</name>
    <dbReference type="NCBI Taxonomy" id="360622"/>
    <lineage>
        <taxon>Eukaryota</taxon>
        <taxon>Viridiplantae</taxon>
        <taxon>Streptophyta</taxon>
        <taxon>Embryophyta</taxon>
        <taxon>Tracheophyta</taxon>
        <taxon>Spermatophyta</taxon>
        <taxon>Magnoliopsida</taxon>
        <taxon>eudicotyledons</taxon>
        <taxon>Gunneridae</taxon>
        <taxon>Pentapetalae</taxon>
        <taxon>asterids</taxon>
        <taxon>campanulids</taxon>
        <taxon>Apiales</taxon>
        <taxon>Apiaceae</taxon>
        <taxon>Apioideae</taxon>
        <taxon>apioid superclade</taxon>
        <taxon>Tordylieae</taxon>
        <taxon>Tordyliinae</taxon>
        <taxon>Heracleum</taxon>
    </lineage>
</organism>
<reference evidence="3" key="1">
    <citation type="submission" date="2023-02" db="EMBL/GenBank/DDBJ databases">
        <title>Genome of toxic invasive species Heracleum sosnowskyi carries increased number of genes despite the absence of recent whole-genome duplications.</title>
        <authorList>
            <person name="Schelkunov M."/>
            <person name="Shtratnikova V."/>
            <person name="Makarenko M."/>
            <person name="Klepikova A."/>
            <person name="Omelchenko D."/>
            <person name="Novikova G."/>
            <person name="Obukhova E."/>
            <person name="Bogdanov V."/>
            <person name="Penin A."/>
            <person name="Logacheva M."/>
        </authorList>
    </citation>
    <scope>NUCLEOTIDE SEQUENCE</scope>
    <source>
        <strain evidence="3">Hsosn_3</strain>
        <tissue evidence="3">Leaf</tissue>
    </source>
</reference>
<name>A0AAD8IVL1_9APIA</name>